<dbReference type="PROSITE" id="PS00018">
    <property type="entry name" value="EF_HAND_1"/>
    <property type="match status" value="1"/>
</dbReference>
<evidence type="ECO:0000313" key="4">
    <source>
        <dbReference type="Proteomes" id="UP000240418"/>
    </source>
</evidence>
<dbReference type="OrthoDB" id="7631435at2"/>
<sequence length="134" mass="14880">MTRFLPPIAALALVATQATATDASFLENWDLDDDGGVTWTELEDLQRKIFSTYDIDGDGALNSEEYTAFDKDRAATAEATGDAHHRLAVHGMARNRFDTNLDGLVTFEEFQTGLRNWFNKNDGNKNGILESGDY</sequence>
<feature type="domain" description="EF-hand" evidence="2">
    <location>
        <begin position="95"/>
        <end position="120"/>
    </location>
</feature>
<evidence type="ECO:0000256" key="1">
    <source>
        <dbReference type="SAM" id="SignalP"/>
    </source>
</evidence>
<feature type="signal peptide" evidence="1">
    <location>
        <begin position="1"/>
        <end position="20"/>
    </location>
</feature>
<keyword evidence="4" id="KW-1185">Reference proteome</keyword>
<comment type="caution">
    <text evidence="3">The sequence shown here is derived from an EMBL/GenBank/DDBJ whole genome shotgun (WGS) entry which is preliminary data.</text>
</comment>
<dbReference type="InterPro" id="IPR002048">
    <property type="entry name" value="EF_hand_dom"/>
</dbReference>
<keyword evidence="1" id="KW-0732">Signal</keyword>
<dbReference type="AlphaFoldDB" id="A0A2P8FHJ6"/>
<dbReference type="PROSITE" id="PS50222">
    <property type="entry name" value="EF_HAND_2"/>
    <property type="match status" value="2"/>
</dbReference>
<evidence type="ECO:0000313" key="3">
    <source>
        <dbReference type="EMBL" id="PSL21177.1"/>
    </source>
</evidence>
<name>A0A2P8FHJ6_9RHOB</name>
<dbReference type="InterPro" id="IPR011992">
    <property type="entry name" value="EF-hand-dom_pair"/>
</dbReference>
<dbReference type="GO" id="GO:0005509">
    <property type="term" value="F:calcium ion binding"/>
    <property type="evidence" value="ECO:0007669"/>
    <property type="project" value="InterPro"/>
</dbReference>
<dbReference type="EMBL" id="PYGJ01000002">
    <property type="protein sequence ID" value="PSL21177.1"/>
    <property type="molecule type" value="Genomic_DNA"/>
</dbReference>
<evidence type="ECO:0000259" key="2">
    <source>
        <dbReference type="PROSITE" id="PS50222"/>
    </source>
</evidence>
<dbReference type="Proteomes" id="UP000240418">
    <property type="component" value="Unassembled WGS sequence"/>
</dbReference>
<feature type="chain" id="PRO_5015107495" evidence="1">
    <location>
        <begin position="21"/>
        <end position="134"/>
    </location>
</feature>
<protein>
    <submittedName>
        <fullName evidence="3">EF hand domain-containing protein</fullName>
    </submittedName>
</protein>
<dbReference type="Gene3D" id="1.10.238.10">
    <property type="entry name" value="EF-hand"/>
    <property type="match status" value="1"/>
</dbReference>
<dbReference type="InterPro" id="IPR018247">
    <property type="entry name" value="EF_Hand_1_Ca_BS"/>
</dbReference>
<dbReference type="Pfam" id="PF13202">
    <property type="entry name" value="EF-hand_5"/>
    <property type="match status" value="2"/>
</dbReference>
<dbReference type="SUPFAM" id="SSF47473">
    <property type="entry name" value="EF-hand"/>
    <property type="match status" value="1"/>
</dbReference>
<dbReference type="RefSeq" id="WP_106607369.1">
    <property type="nucleotide sequence ID" value="NZ_PYGJ01000002.1"/>
</dbReference>
<gene>
    <name evidence="3" type="ORF">CLV88_102297</name>
</gene>
<proteinExistence type="predicted"/>
<feature type="domain" description="EF-hand" evidence="2">
    <location>
        <begin position="41"/>
        <end position="76"/>
    </location>
</feature>
<accession>A0A2P8FHJ6</accession>
<reference evidence="3 4" key="1">
    <citation type="submission" date="2018-03" db="EMBL/GenBank/DDBJ databases">
        <title>Genomic Encyclopedia of Archaeal and Bacterial Type Strains, Phase II (KMG-II): from individual species to whole genera.</title>
        <authorList>
            <person name="Goeker M."/>
        </authorList>
    </citation>
    <scope>NUCLEOTIDE SEQUENCE [LARGE SCALE GENOMIC DNA]</scope>
    <source>
        <strain evidence="3 4">DSM 100673</strain>
    </source>
</reference>
<organism evidence="3 4">
    <name type="scientific">Shimia abyssi</name>
    <dbReference type="NCBI Taxonomy" id="1662395"/>
    <lineage>
        <taxon>Bacteria</taxon>
        <taxon>Pseudomonadati</taxon>
        <taxon>Pseudomonadota</taxon>
        <taxon>Alphaproteobacteria</taxon>
        <taxon>Rhodobacterales</taxon>
        <taxon>Roseobacteraceae</taxon>
    </lineage>
</organism>